<evidence type="ECO:0008006" key="3">
    <source>
        <dbReference type="Google" id="ProtNLM"/>
    </source>
</evidence>
<reference evidence="1 2" key="1">
    <citation type="submission" date="2014-07" db="EMBL/GenBank/DDBJ databases">
        <title>Genome of Chryseobacterium formosense LMG 24722.</title>
        <authorList>
            <person name="Pipes S.E."/>
            <person name="Stropko S.J."/>
            <person name="Newman J.D."/>
        </authorList>
    </citation>
    <scope>NUCLEOTIDE SEQUENCE [LARGE SCALE GENOMIC DNA]</scope>
    <source>
        <strain evidence="1 2">LMG 24722</strain>
    </source>
</reference>
<proteinExistence type="predicted"/>
<evidence type="ECO:0000313" key="1">
    <source>
        <dbReference type="EMBL" id="KFE98084.1"/>
    </source>
</evidence>
<keyword evidence="2" id="KW-1185">Reference proteome</keyword>
<dbReference type="EMBL" id="JPRP01000003">
    <property type="protein sequence ID" value="KFE98084.1"/>
    <property type="molecule type" value="Genomic_DNA"/>
</dbReference>
<organism evidence="1 2">
    <name type="scientific">Chryseobacterium formosense</name>
    <dbReference type="NCBI Taxonomy" id="236814"/>
    <lineage>
        <taxon>Bacteria</taxon>
        <taxon>Pseudomonadati</taxon>
        <taxon>Bacteroidota</taxon>
        <taxon>Flavobacteriia</taxon>
        <taxon>Flavobacteriales</taxon>
        <taxon>Weeksellaceae</taxon>
        <taxon>Chryseobacterium group</taxon>
        <taxon>Chryseobacterium</taxon>
    </lineage>
</organism>
<dbReference type="OrthoDB" id="886726at2"/>
<evidence type="ECO:0000313" key="2">
    <source>
        <dbReference type="Proteomes" id="UP000028713"/>
    </source>
</evidence>
<gene>
    <name evidence="1" type="ORF">IX39_16960</name>
</gene>
<name>A0A085Z0X1_9FLAO</name>
<dbReference type="STRING" id="236814.IX39_16960"/>
<protein>
    <recommendedName>
        <fullName evidence="3">Glycine dehydrogenase</fullName>
    </recommendedName>
</protein>
<dbReference type="AlphaFoldDB" id="A0A085Z0X1"/>
<dbReference type="Proteomes" id="UP000028713">
    <property type="component" value="Unassembled WGS sequence"/>
</dbReference>
<accession>A0A085Z0X1</accession>
<sequence length="90" mass="10684">MLRKLIHIIFLPCSEATLLMEKRNAENISSKENWKLSLHLKICKWCRAYKQKLEILDDILKRKIAQENSTKINDSEIQSFKDKIIKNLDI</sequence>
<dbReference type="eggNOG" id="ENOG5033DXB">
    <property type="taxonomic scope" value="Bacteria"/>
</dbReference>
<dbReference type="RefSeq" id="WP_034678567.1">
    <property type="nucleotide sequence ID" value="NZ_FPAP01000003.1"/>
</dbReference>
<comment type="caution">
    <text evidence="1">The sequence shown here is derived from an EMBL/GenBank/DDBJ whole genome shotgun (WGS) entry which is preliminary data.</text>
</comment>